<dbReference type="EMBL" id="VSSQ01034099">
    <property type="protein sequence ID" value="MPM85929.1"/>
    <property type="molecule type" value="Genomic_DNA"/>
</dbReference>
<dbReference type="Pfam" id="PF00994">
    <property type="entry name" value="MoCF_biosynth"/>
    <property type="match status" value="1"/>
</dbReference>
<dbReference type="InterPro" id="IPR001453">
    <property type="entry name" value="MoaB/Mog_dom"/>
</dbReference>
<dbReference type="Gene3D" id="3.40.980.10">
    <property type="entry name" value="MoaB/Mog-like domain"/>
    <property type="match status" value="1"/>
</dbReference>
<dbReference type="InterPro" id="IPR036425">
    <property type="entry name" value="MoaB/Mog-like_dom_sf"/>
</dbReference>
<dbReference type="SMART" id="SM00852">
    <property type="entry name" value="MoCF_biosynth"/>
    <property type="match status" value="1"/>
</dbReference>
<dbReference type="GO" id="GO:0061599">
    <property type="term" value="F:molybdopterin molybdotransferase activity"/>
    <property type="evidence" value="ECO:0007669"/>
    <property type="project" value="TreeGrafter"/>
</dbReference>
<feature type="domain" description="MoaB/Mog" evidence="1">
    <location>
        <begin position="25"/>
        <end position="157"/>
    </location>
</feature>
<dbReference type="SUPFAM" id="SSF53218">
    <property type="entry name" value="Molybdenum cofactor biosynthesis proteins"/>
    <property type="match status" value="1"/>
</dbReference>
<dbReference type="AlphaFoldDB" id="A0A645D9S1"/>
<name>A0A645D9S1_9ZZZZ</name>
<accession>A0A645D9S1</accession>
<evidence type="ECO:0000259" key="1">
    <source>
        <dbReference type="SMART" id="SM00852"/>
    </source>
</evidence>
<proteinExistence type="predicted"/>
<evidence type="ECO:0000313" key="2">
    <source>
        <dbReference type="EMBL" id="MPM85929.1"/>
    </source>
</evidence>
<gene>
    <name evidence="2" type="ORF">SDC9_133012</name>
</gene>
<dbReference type="PANTHER" id="PTHR10192:SF28">
    <property type="entry name" value="MOLYBDOPTERIN MOLYBDENUMTRANSFERASE"/>
    <property type="match status" value="1"/>
</dbReference>
<dbReference type="PANTHER" id="PTHR10192">
    <property type="entry name" value="MOLYBDOPTERIN BIOSYNTHESIS PROTEIN"/>
    <property type="match status" value="1"/>
</dbReference>
<reference evidence="2" key="1">
    <citation type="submission" date="2019-08" db="EMBL/GenBank/DDBJ databases">
        <authorList>
            <person name="Kucharzyk K."/>
            <person name="Murdoch R.W."/>
            <person name="Higgins S."/>
            <person name="Loffler F."/>
        </authorList>
    </citation>
    <scope>NUCLEOTIDE SEQUENCE</scope>
</reference>
<comment type="caution">
    <text evidence="2">The sequence shown here is derived from an EMBL/GenBank/DDBJ whole genome shotgun (WGS) entry which is preliminary data.</text>
</comment>
<dbReference type="GO" id="GO:0005829">
    <property type="term" value="C:cytosol"/>
    <property type="evidence" value="ECO:0007669"/>
    <property type="project" value="TreeGrafter"/>
</dbReference>
<sequence length="191" mass="20447">MKKAEEGCQNGPIAEIKRLSPLRIGIVTTGSEVYSGIIEDKFGPVLVKKFEALGSKVISQVFSDDDEHMIAAKIKELLEEGVDLVCVTGGMSVDPDDKTPLGIRTAGGQIVTYGAPVLPGAMFMLAYIDGLPVVGLPGCVMYSRVSIFDLIIPRLLAGEKVNRQDIKKLAQGGLCLNCQKCIYPECGFGRA</sequence>
<dbReference type="InterPro" id="IPR038987">
    <property type="entry name" value="MoeA-like"/>
</dbReference>
<organism evidence="2">
    <name type="scientific">bioreactor metagenome</name>
    <dbReference type="NCBI Taxonomy" id="1076179"/>
    <lineage>
        <taxon>unclassified sequences</taxon>
        <taxon>metagenomes</taxon>
        <taxon>ecological metagenomes</taxon>
    </lineage>
</organism>
<protein>
    <recommendedName>
        <fullName evidence="1">MoaB/Mog domain-containing protein</fullName>
    </recommendedName>
</protein>
<dbReference type="GO" id="GO:0006777">
    <property type="term" value="P:Mo-molybdopterin cofactor biosynthetic process"/>
    <property type="evidence" value="ECO:0007669"/>
    <property type="project" value="TreeGrafter"/>
</dbReference>